<proteinExistence type="predicted"/>
<evidence type="ECO:0000256" key="2">
    <source>
        <dbReference type="SAM" id="Phobius"/>
    </source>
</evidence>
<keyword evidence="2" id="KW-1133">Transmembrane helix</keyword>
<sequence>MAQYENHSTHTNVPREPVREGSGTGTMAFIIGGLVVAVAVIAWFLSGGDMDNSVTTVPAEGGDAAVTIENTAPATDGGAAMEEAAPVDDGAATPAPAEEAAPADGGAAAPVEEPAN</sequence>
<feature type="compositionally biased region" description="Polar residues" evidence="1">
    <location>
        <begin position="1"/>
        <end position="12"/>
    </location>
</feature>
<gene>
    <name evidence="3" type="ORF">SAMN05444002_0996</name>
</gene>
<name>A0A1N6EPZ5_9RHOB</name>
<accession>A0A1N6EPZ5</accession>
<dbReference type="Proteomes" id="UP000184932">
    <property type="component" value="Unassembled WGS sequence"/>
</dbReference>
<evidence type="ECO:0000256" key="1">
    <source>
        <dbReference type="SAM" id="MobiDB-lite"/>
    </source>
</evidence>
<feature type="transmembrane region" description="Helical" evidence="2">
    <location>
        <begin position="26"/>
        <end position="45"/>
    </location>
</feature>
<feature type="region of interest" description="Disordered" evidence="1">
    <location>
        <begin position="75"/>
        <end position="116"/>
    </location>
</feature>
<dbReference type="STRING" id="1217970.SAMN05444002_0996"/>
<protein>
    <submittedName>
        <fullName evidence="3">Uncharacterized protein</fullName>
    </submittedName>
</protein>
<keyword evidence="2" id="KW-0812">Transmembrane</keyword>
<dbReference type="RefSeq" id="WP_084192921.1">
    <property type="nucleotide sequence ID" value="NZ_FSRL01000001.1"/>
</dbReference>
<evidence type="ECO:0000313" key="3">
    <source>
        <dbReference type="EMBL" id="SIN85074.1"/>
    </source>
</evidence>
<reference evidence="4" key="1">
    <citation type="submission" date="2016-11" db="EMBL/GenBank/DDBJ databases">
        <authorList>
            <person name="Varghese N."/>
            <person name="Submissions S."/>
        </authorList>
    </citation>
    <scope>NUCLEOTIDE SEQUENCE [LARGE SCALE GENOMIC DNA]</scope>
    <source>
        <strain evidence="4">DSM 29440</strain>
    </source>
</reference>
<organism evidence="3 4">
    <name type="scientific">Vannielia litorea</name>
    <dbReference type="NCBI Taxonomy" id="1217970"/>
    <lineage>
        <taxon>Bacteria</taxon>
        <taxon>Pseudomonadati</taxon>
        <taxon>Pseudomonadota</taxon>
        <taxon>Alphaproteobacteria</taxon>
        <taxon>Rhodobacterales</taxon>
        <taxon>Paracoccaceae</taxon>
        <taxon>Vannielia</taxon>
    </lineage>
</organism>
<evidence type="ECO:0000313" key="4">
    <source>
        <dbReference type="Proteomes" id="UP000184932"/>
    </source>
</evidence>
<keyword evidence="2" id="KW-0472">Membrane</keyword>
<dbReference type="AlphaFoldDB" id="A0A1N6EPZ5"/>
<keyword evidence="4" id="KW-1185">Reference proteome</keyword>
<feature type="region of interest" description="Disordered" evidence="1">
    <location>
        <begin position="1"/>
        <end position="24"/>
    </location>
</feature>
<feature type="compositionally biased region" description="Low complexity" evidence="1">
    <location>
        <begin position="88"/>
        <end position="116"/>
    </location>
</feature>
<dbReference type="EMBL" id="FSRL01000001">
    <property type="protein sequence ID" value="SIN85074.1"/>
    <property type="molecule type" value="Genomic_DNA"/>
</dbReference>